<dbReference type="EMBL" id="DXFA01000089">
    <property type="protein sequence ID" value="HIX48332.1"/>
    <property type="molecule type" value="Genomic_DNA"/>
</dbReference>
<gene>
    <name evidence="1" type="ORF">H9981_04880</name>
</gene>
<organism evidence="1 2">
    <name type="scientific">Candidatus Mediterraneibacter caccavium</name>
    <dbReference type="NCBI Taxonomy" id="2838661"/>
    <lineage>
        <taxon>Bacteria</taxon>
        <taxon>Bacillati</taxon>
        <taxon>Bacillota</taxon>
        <taxon>Clostridia</taxon>
        <taxon>Lachnospirales</taxon>
        <taxon>Lachnospiraceae</taxon>
        <taxon>Mediterraneibacter</taxon>
    </lineage>
</organism>
<dbReference type="Proteomes" id="UP000824243">
    <property type="component" value="Unassembled WGS sequence"/>
</dbReference>
<reference evidence="1" key="2">
    <citation type="submission" date="2021-04" db="EMBL/GenBank/DDBJ databases">
        <authorList>
            <person name="Gilroy R."/>
        </authorList>
    </citation>
    <scope>NUCLEOTIDE SEQUENCE</scope>
    <source>
        <strain evidence="1">ChiSjej5B23-15282</strain>
    </source>
</reference>
<evidence type="ECO:0000313" key="1">
    <source>
        <dbReference type="EMBL" id="HIX48332.1"/>
    </source>
</evidence>
<accession>A0A9D1VY22</accession>
<protein>
    <submittedName>
        <fullName evidence="1">Uncharacterized protein</fullName>
    </submittedName>
</protein>
<evidence type="ECO:0000313" key="2">
    <source>
        <dbReference type="Proteomes" id="UP000824243"/>
    </source>
</evidence>
<proteinExistence type="predicted"/>
<dbReference type="AlphaFoldDB" id="A0A9D1VY22"/>
<reference evidence="1" key="1">
    <citation type="journal article" date="2021" name="PeerJ">
        <title>Extensive microbial diversity within the chicken gut microbiome revealed by metagenomics and culture.</title>
        <authorList>
            <person name="Gilroy R."/>
            <person name="Ravi A."/>
            <person name="Getino M."/>
            <person name="Pursley I."/>
            <person name="Horton D.L."/>
            <person name="Alikhan N.F."/>
            <person name="Baker D."/>
            <person name="Gharbi K."/>
            <person name="Hall N."/>
            <person name="Watson M."/>
            <person name="Adriaenssens E.M."/>
            <person name="Foster-Nyarko E."/>
            <person name="Jarju S."/>
            <person name="Secka A."/>
            <person name="Antonio M."/>
            <person name="Oren A."/>
            <person name="Chaudhuri R.R."/>
            <person name="La Ragione R."/>
            <person name="Hildebrand F."/>
            <person name="Pallen M.J."/>
        </authorList>
    </citation>
    <scope>NUCLEOTIDE SEQUENCE</scope>
    <source>
        <strain evidence="1">ChiSjej5B23-15282</strain>
    </source>
</reference>
<name>A0A9D1VY22_9FIRM</name>
<sequence>MLIRKADWHPFSLSKKAAAAFLSDPAVLPRDGKVDRMVRKTAGCAAPFTGSGCKGIQGSS</sequence>
<comment type="caution">
    <text evidence="1">The sequence shown here is derived from an EMBL/GenBank/DDBJ whole genome shotgun (WGS) entry which is preliminary data.</text>
</comment>